<evidence type="ECO:0000256" key="2">
    <source>
        <dbReference type="ARBA" id="ARBA00022448"/>
    </source>
</evidence>
<keyword evidence="3" id="KW-0547">Nucleotide-binding</keyword>
<dbReference type="InterPro" id="IPR003593">
    <property type="entry name" value="AAA+_ATPase"/>
</dbReference>
<evidence type="ECO:0000313" key="6">
    <source>
        <dbReference type="EMBL" id="CAB4608956.1"/>
    </source>
</evidence>
<dbReference type="CDD" id="cd03220">
    <property type="entry name" value="ABC_KpsT_Wzt"/>
    <property type="match status" value="1"/>
</dbReference>
<evidence type="ECO:0000256" key="3">
    <source>
        <dbReference type="ARBA" id="ARBA00022741"/>
    </source>
</evidence>
<gene>
    <name evidence="6" type="ORF">UFOPK1852_00566</name>
</gene>
<dbReference type="Pfam" id="PF00005">
    <property type="entry name" value="ABC_tran"/>
    <property type="match status" value="1"/>
</dbReference>
<dbReference type="InterPro" id="IPR050683">
    <property type="entry name" value="Bact_Polysacc_Export_ATP-bd"/>
</dbReference>
<dbReference type="PANTHER" id="PTHR46743">
    <property type="entry name" value="TEICHOIC ACIDS EXPORT ATP-BINDING PROTEIN TAGH"/>
    <property type="match status" value="1"/>
</dbReference>
<keyword evidence="4" id="KW-0067">ATP-binding</keyword>
<dbReference type="Gene3D" id="3.40.50.300">
    <property type="entry name" value="P-loop containing nucleotide triphosphate hydrolases"/>
    <property type="match status" value="1"/>
</dbReference>
<comment type="similarity">
    <text evidence="1">Belongs to the ABC transporter superfamily.</text>
</comment>
<sequence length="242" mass="26231">MAVIEVKDLRLTYRVLMNRNGSLKELFRDAIKGRVRINNYVALDGVNFSVDKGEVVAVLGRNGAGKSTLLKVLAKVLPPTQGTVRVSGAIAPMIELGAGFHPELTGTENVLFYSTLLGRDIKKTKAKSAEIGEWAGVTDHMHFPLRTFSSGMVARLAFATATAEHSEVLLVDEILAVGDASFQEKSRARMMELISSGAAVVLVSHDMKTVRNLATRAIWLEAGKVKMSGDPEEVVAAYEKSF</sequence>
<dbReference type="GO" id="GO:0140359">
    <property type="term" value="F:ABC-type transporter activity"/>
    <property type="evidence" value="ECO:0007669"/>
    <property type="project" value="InterPro"/>
</dbReference>
<organism evidence="6">
    <name type="scientific">freshwater metagenome</name>
    <dbReference type="NCBI Taxonomy" id="449393"/>
    <lineage>
        <taxon>unclassified sequences</taxon>
        <taxon>metagenomes</taxon>
        <taxon>ecological metagenomes</taxon>
    </lineage>
</organism>
<keyword evidence="2" id="KW-0813">Transport</keyword>
<dbReference type="GO" id="GO:0016887">
    <property type="term" value="F:ATP hydrolysis activity"/>
    <property type="evidence" value="ECO:0007669"/>
    <property type="project" value="InterPro"/>
</dbReference>
<reference evidence="6" key="1">
    <citation type="submission" date="2020-05" db="EMBL/GenBank/DDBJ databases">
        <authorList>
            <person name="Chiriac C."/>
            <person name="Salcher M."/>
            <person name="Ghai R."/>
            <person name="Kavagutti S V."/>
        </authorList>
    </citation>
    <scope>NUCLEOTIDE SEQUENCE</scope>
</reference>
<name>A0A6J6H7D6_9ZZZZ</name>
<dbReference type="InterPro" id="IPR003439">
    <property type="entry name" value="ABC_transporter-like_ATP-bd"/>
</dbReference>
<dbReference type="PROSITE" id="PS50893">
    <property type="entry name" value="ABC_TRANSPORTER_2"/>
    <property type="match status" value="1"/>
</dbReference>
<dbReference type="SMART" id="SM00382">
    <property type="entry name" value="AAA"/>
    <property type="match status" value="1"/>
</dbReference>
<accession>A0A6J6H7D6</accession>
<dbReference type="SUPFAM" id="SSF52540">
    <property type="entry name" value="P-loop containing nucleoside triphosphate hydrolases"/>
    <property type="match status" value="1"/>
</dbReference>
<dbReference type="GO" id="GO:0005524">
    <property type="term" value="F:ATP binding"/>
    <property type="evidence" value="ECO:0007669"/>
    <property type="project" value="UniProtKB-KW"/>
</dbReference>
<evidence type="ECO:0000259" key="5">
    <source>
        <dbReference type="PROSITE" id="PS50893"/>
    </source>
</evidence>
<dbReference type="PANTHER" id="PTHR46743:SF2">
    <property type="entry name" value="TEICHOIC ACIDS EXPORT ATP-BINDING PROTEIN TAGH"/>
    <property type="match status" value="1"/>
</dbReference>
<feature type="domain" description="ABC transporter" evidence="5">
    <location>
        <begin position="21"/>
        <end position="242"/>
    </location>
</feature>
<evidence type="ECO:0000256" key="1">
    <source>
        <dbReference type="ARBA" id="ARBA00005417"/>
    </source>
</evidence>
<dbReference type="InterPro" id="IPR027417">
    <property type="entry name" value="P-loop_NTPase"/>
</dbReference>
<dbReference type="InterPro" id="IPR015860">
    <property type="entry name" value="ABC_transpr_TagH-like"/>
</dbReference>
<dbReference type="AlphaFoldDB" id="A0A6J6H7D6"/>
<proteinExistence type="inferred from homology"/>
<dbReference type="EMBL" id="CAEZUS010000069">
    <property type="protein sequence ID" value="CAB4608956.1"/>
    <property type="molecule type" value="Genomic_DNA"/>
</dbReference>
<dbReference type="GO" id="GO:0016020">
    <property type="term" value="C:membrane"/>
    <property type="evidence" value="ECO:0007669"/>
    <property type="project" value="InterPro"/>
</dbReference>
<evidence type="ECO:0000256" key="4">
    <source>
        <dbReference type="ARBA" id="ARBA00022840"/>
    </source>
</evidence>
<protein>
    <submittedName>
        <fullName evidence="6">Unannotated protein</fullName>
    </submittedName>
</protein>